<dbReference type="KEGG" id="cot:CORT_0C00100"/>
<evidence type="ECO:0000313" key="1">
    <source>
        <dbReference type="EMBL" id="CCG25389.1"/>
    </source>
</evidence>
<gene>
    <name evidence="1" type="ORF">CORT_0C00100</name>
</gene>
<organism evidence="1 2">
    <name type="scientific">Candida orthopsilosis (strain 90-125)</name>
    <name type="common">Yeast</name>
    <dbReference type="NCBI Taxonomy" id="1136231"/>
    <lineage>
        <taxon>Eukaryota</taxon>
        <taxon>Fungi</taxon>
        <taxon>Dikarya</taxon>
        <taxon>Ascomycota</taxon>
        <taxon>Saccharomycotina</taxon>
        <taxon>Pichiomycetes</taxon>
        <taxon>Debaryomycetaceae</taxon>
        <taxon>Candida/Lodderomyces clade</taxon>
        <taxon>Candida</taxon>
    </lineage>
</organism>
<keyword evidence="2" id="KW-1185">Reference proteome</keyword>
<dbReference type="EMBL" id="HE681721">
    <property type="protein sequence ID" value="CCG25389.1"/>
    <property type="molecule type" value="Genomic_DNA"/>
</dbReference>
<dbReference type="Proteomes" id="UP000005018">
    <property type="component" value="Chromosome 3"/>
</dbReference>
<evidence type="ECO:0000313" key="2">
    <source>
        <dbReference type="Proteomes" id="UP000005018"/>
    </source>
</evidence>
<name>H8X3B6_CANO9</name>
<protein>
    <submittedName>
        <fullName evidence="1">Uncharacterized protein</fullName>
    </submittedName>
</protein>
<sequence>MVQIILYKPILVACAKFNCMRMYPSKANYHFSRSQKTMEIHVQESGNLPLTRDAYNRANRITIENCDIKPSQNGEQLKPLLHYAINTLYINWKKDTKNTTPT</sequence>
<dbReference type="AlphaFoldDB" id="H8X3B6"/>
<dbReference type="HOGENOM" id="CLU_2277146_0_0_1"/>
<dbReference type="RefSeq" id="XP_003868293.1">
    <property type="nucleotide sequence ID" value="XM_003868245.1"/>
</dbReference>
<proteinExistence type="predicted"/>
<reference evidence="1 2" key="1">
    <citation type="journal article" date="2012" name="PLoS ONE">
        <title>Sequence and analysis of the genome of the pathogenic yeast Candida orthopsilosis.</title>
        <authorList>
            <person name="Riccombeni A."/>
            <person name="Vidanes G."/>
            <person name="Proux-Wera E."/>
            <person name="Wolfe K.H."/>
            <person name="Butler G."/>
        </authorList>
    </citation>
    <scope>NUCLEOTIDE SEQUENCE [LARGE SCALE GENOMIC DNA]</scope>
    <source>
        <strain evidence="1 2">Co 90-125</strain>
    </source>
</reference>
<dbReference type="GeneID" id="14539704"/>
<accession>H8X3B6</accession>